<reference evidence="15" key="1">
    <citation type="journal article" date="2015" name="Bioresour. Technol.">
        <title>Synergistic action of recombinant accessory hemicellulolytic and pectinolytic enzymes to Trichoderma reesei cellulase on rice straw degradation.</title>
        <authorList>
            <person name="Laothanachareon T."/>
            <person name="Bunterngsook B."/>
            <person name="Suwannarangsee S."/>
            <person name="Eurwilaichitr L."/>
            <person name="Champreda V."/>
        </authorList>
    </citation>
    <scope>NUCLEOTIDE SEQUENCE</scope>
    <source>
        <strain evidence="15">BCC17849</strain>
    </source>
</reference>
<dbReference type="InterPro" id="IPR000070">
    <property type="entry name" value="Pectinesterase_cat"/>
</dbReference>
<accession>A0A0P0BQH5</accession>
<dbReference type="EC" id="3.1.1.11" evidence="5 13"/>
<keyword evidence="6 13" id="KW-0964">Secreted</keyword>
<comment type="pathway">
    <text evidence="3 13">Glycan metabolism; pectin degradation; 2-dehydro-3-deoxy-D-gluconate from pectin: step 1/5.</text>
</comment>
<dbReference type="SUPFAM" id="SSF51126">
    <property type="entry name" value="Pectin lyase-like"/>
    <property type="match status" value="1"/>
</dbReference>
<evidence type="ECO:0000256" key="11">
    <source>
        <dbReference type="ARBA" id="ARBA00047928"/>
    </source>
</evidence>
<evidence type="ECO:0000256" key="5">
    <source>
        <dbReference type="ARBA" id="ARBA00013229"/>
    </source>
</evidence>
<dbReference type="PANTHER" id="PTHR31321">
    <property type="entry name" value="ACYL-COA THIOESTER HYDROLASE YBHC-RELATED"/>
    <property type="match status" value="1"/>
</dbReference>
<evidence type="ECO:0000256" key="13">
    <source>
        <dbReference type="RuleBase" id="RU000589"/>
    </source>
</evidence>
<dbReference type="GO" id="GO:0005576">
    <property type="term" value="C:extracellular region"/>
    <property type="evidence" value="ECO:0007669"/>
    <property type="project" value="UniProtKB-SubCell"/>
</dbReference>
<name>A0A0P0BQH5_ASPAC</name>
<dbReference type="GO" id="GO:0045490">
    <property type="term" value="P:pectin catabolic process"/>
    <property type="evidence" value="ECO:0007669"/>
    <property type="project" value="UniProtKB-UniRule"/>
</dbReference>
<dbReference type="Pfam" id="PF01095">
    <property type="entry name" value="Pectinesterase"/>
    <property type="match status" value="1"/>
</dbReference>
<dbReference type="PANTHER" id="PTHR31321:SF57">
    <property type="entry name" value="PECTINESTERASE 53-RELATED"/>
    <property type="match status" value="1"/>
</dbReference>
<comment type="similarity">
    <text evidence="4">Belongs to the pectinesterase family.</text>
</comment>
<evidence type="ECO:0000313" key="15">
    <source>
        <dbReference type="EMBL" id="ALI87001.1"/>
    </source>
</evidence>
<dbReference type="PROSITE" id="PS00503">
    <property type="entry name" value="PECTINESTERASE_2"/>
    <property type="match status" value="1"/>
</dbReference>
<feature type="chain" id="PRO_5005962661" description="Pectinesterase" evidence="13">
    <location>
        <begin position="20"/>
        <end position="327"/>
    </location>
</feature>
<evidence type="ECO:0000256" key="7">
    <source>
        <dbReference type="ARBA" id="ARBA00022729"/>
    </source>
</evidence>
<comment type="subcellular location">
    <subcellularLocation>
        <location evidence="2 13">Secreted</location>
    </subcellularLocation>
</comment>
<organism evidence="15">
    <name type="scientific">Aspergillus aculeatus</name>
    <dbReference type="NCBI Taxonomy" id="5053"/>
    <lineage>
        <taxon>Eukaryota</taxon>
        <taxon>Fungi</taxon>
        <taxon>Dikarya</taxon>
        <taxon>Ascomycota</taxon>
        <taxon>Pezizomycotina</taxon>
        <taxon>Eurotiomycetes</taxon>
        <taxon>Eurotiomycetidae</taxon>
        <taxon>Eurotiales</taxon>
        <taxon>Aspergillaceae</taxon>
        <taxon>Aspergillus</taxon>
        <taxon>Aspergillus subgen. Circumdati</taxon>
    </lineage>
</organism>
<dbReference type="GO" id="GO:0042545">
    <property type="term" value="P:cell wall modification"/>
    <property type="evidence" value="ECO:0007669"/>
    <property type="project" value="UniProtKB-UniRule"/>
</dbReference>
<gene>
    <name evidence="15" type="primary">pet</name>
</gene>
<dbReference type="FunFam" id="2.160.20.10:FF:000014">
    <property type="entry name" value="Pectinesterase"/>
    <property type="match status" value="1"/>
</dbReference>
<evidence type="ECO:0000256" key="4">
    <source>
        <dbReference type="ARBA" id="ARBA00008891"/>
    </source>
</evidence>
<evidence type="ECO:0000256" key="1">
    <source>
        <dbReference type="ARBA" id="ARBA00003252"/>
    </source>
</evidence>
<keyword evidence="10 13" id="KW-0961">Cell wall biogenesis/degradation</keyword>
<evidence type="ECO:0000256" key="6">
    <source>
        <dbReference type="ARBA" id="ARBA00022525"/>
    </source>
</evidence>
<evidence type="ECO:0000256" key="3">
    <source>
        <dbReference type="ARBA" id="ARBA00005184"/>
    </source>
</evidence>
<feature type="signal peptide" evidence="13">
    <location>
        <begin position="1"/>
        <end position="19"/>
    </location>
</feature>
<dbReference type="InterPro" id="IPR012334">
    <property type="entry name" value="Pectin_lyas_fold"/>
</dbReference>
<dbReference type="Gene3D" id="2.160.20.10">
    <property type="entry name" value="Single-stranded right-handed beta-helix, Pectin lyase-like"/>
    <property type="match status" value="1"/>
</dbReference>
<dbReference type="VEuPathDB" id="FungiDB:ASPACDRAFT_121800"/>
<protein>
    <recommendedName>
        <fullName evidence="5 13">Pectinesterase</fullName>
        <ecNumber evidence="5 13">3.1.1.11</ecNumber>
    </recommendedName>
</protein>
<keyword evidence="9 13" id="KW-0063">Aspartyl esterase</keyword>
<evidence type="ECO:0000256" key="10">
    <source>
        <dbReference type="ARBA" id="ARBA00023316"/>
    </source>
</evidence>
<dbReference type="InterPro" id="IPR033131">
    <property type="entry name" value="Pectinesterase_Asp_AS"/>
</dbReference>
<dbReference type="InterPro" id="IPR011050">
    <property type="entry name" value="Pectin_lyase_fold/virulence"/>
</dbReference>
<dbReference type="SMR" id="A0A0P0BQH5"/>
<comment type="catalytic activity">
    <reaction evidence="11 13">
        <text>[(1-&gt;4)-alpha-D-galacturonosyl methyl ester](n) + n H2O = [(1-&gt;4)-alpha-D-galacturonosyl](n) + n methanol + n H(+)</text>
        <dbReference type="Rhea" id="RHEA:22380"/>
        <dbReference type="Rhea" id="RHEA-COMP:14570"/>
        <dbReference type="Rhea" id="RHEA-COMP:14573"/>
        <dbReference type="ChEBI" id="CHEBI:15377"/>
        <dbReference type="ChEBI" id="CHEBI:15378"/>
        <dbReference type="ChEBI" id="CHEBI:17790"/>
        <dbReference type="ChEBI" id="CHEBI:140522"/>
        <dbReference type="ChEBI" id="CHEBI:140523"/>
        <dbReference type="EC" id="3.1.1.11"/>
    </reaction>
</comment>
<evidence type="ECO:0000256" key="12">
    <source>
        <dbReference type="PROSITE-ProRule" id="PRU10040"/>
    </source>
</evidence>
<proteinExistence type="evidence at transcript level"/>
<evidence type="ECO:0000256" key="2">
    <source>
        <dbReference type="ARBA" id="ARBA00004613"/>
    </source>
</evidence>
<dbReference type="EMBL" id="KT003534">
    <property type="protein sequence ID" value="ALI87001.1"/>
    <property type="molecule type" value="mRNA"/>
</dbReference>
<keyword evidence="7 13" id="KW-0732">Signal</keyword>
<feature type="domain" description="Pectinesterase catalytic" evidence="14">
    <location>
        <begin position="42"/>
        <end position="323"/>
    </location>
</feature>
<comment type="function">
    <text evidence="1 13">Involved in maceration and soft-rotting of plant tissue.</text>
</comment>
<evidence type="ECO:0000259" key="14">
    <source>
        <dbReference type="Pfam" id="PF01095"/>
    </source>
</evidence>
<dbReference type="GO" id="GO:0030599">
    <property type="term" value="F:pectinesterase activity"/>
    <property type="evidence" value="ECO:0007669"/>
    <property type="project" value="UniProtKB-UniRule"/>
</dbReference>
<dbReference type="UniPathway" id="UPA00545">
    <property type="reaction ID" value="UER00823"/>
</dbReference>
<dbReference type="AlphaFoldDB" id="A0A0P0BQH5"/>
<keyword evidence="8 13" id="KW-0378">Hydrolase</keyword>
<sequence>MHLYSALVALIGLTAPVLSAPAPTLEKRTSRTSAPSGCLSVGSGQTYSTISAALTALGSSTAAACIYIASGTYSEQLTIKYAGALTLYGQTSDTGSYKNNVVTITHTISSPDAGSLDKSATVNVVSDNFKMYNINVANGYGKGAQAVALVGNADQLGFYGCQFTGYQDTLYVKAGTQYYSNCLIEGAVDYIFGDASVWFGECDIVSNGAGAITASSRETSTDSGWYAFDNCNIKAASGVSLTESVYLGRPWRVLARVIYQNSVLSDIINPKGWTTMAEGATPLYYEYNNSGDGSSTSSRLYESSISAAVTKTTVLGSTWGDWIDRTY</sequence>
<evidence type="ECO:0000256" key="8">
    <source>
        <dbReference type="ARBA" id="ARBA00022801"/>
    </source>
</evidence>
<feature type="active site" evidence="12">
    <location>
        <position position="189"/>
    </location>
</feature>
<evidence type="ECO:0000256" key="9">
    <source>
        <dbReference type="ARBA" id="ARBA00023085"/>
    </source>
</evidence>